<reference evidence="1 2" key="1">
    <citation type="submission" date="2016-11" db="EMBL/GenBank/DDBJ databases">
        <title>Draft Genome Sequences of Nine Cyanobacterial Strains from Diverse Habitats.</title>
        <authorList>
            <person name="Zhu T."/>
            <person name="Hou S."/>
            <person name="Lu X."/>
            <person name="Hess W.R."/>
        </authorList>
    </citation>
    <scope>NUCLEOTIDE SEQUENCE [LARGE SCALE GENOMIC DNA]</scope>
    <source>
        <strain evidence="1 2">NIES-593</strain>
    </source>
</reference>
<dbReference type="EMBL" id="MRCB01000033">
    <property type="protein sequence ID" value="OKH20220.1"/>
    <property type="molecule type" value="Genomic_DNA"/>
</dbReference>
<proteinExistence type="predicted"/>
<evidence type="ECO:0000313" key="2">
    <source>
        <dbReference type="Proteomes" id="UP000186868"/>
    </source>
</evidence>
<keyword evidence="2" id="KW-1185">Reference proteome</keyword>
<evidence type="ECO:0000313" key="1">
    <source>
        <dbReference type="EMBL" id="OKH20220.1"/>
    </source>
</evidence>
<dbReference type="AlphaFoldDB" id="A0A1U7H9G6"/>
<dbReference type="Proteomes" id="UP000186868">
    <property type="component" value="Unassembled WGS sequence"/>
</dbReference>
<gene>
    <name evidence="1" type="ORF">NIES593_19685</name>
</gene>
<name>A0A1U7H9G6_9CYAN</name>
<dbReference type="OrthoDB" id="527295at2"/>
<organism evidence="1 2">
    <name type="scientific">Hydrococcus rivularis NIES-593</name>
    <dbReference type="NCBI Taxonomy" id="1921803"/>
    <lineage>
        <taxon>Bacteria</taxon>
        <taxon>Bacillati</taxon>
        <taxon>Cyanobacteriota</taxon>
        <taxon>Cyanophyceae</taxon>
        <taxon>Pleurocapsales</taxon>
        <taxon>Hydrococcaceae</taxon>
        <taxon>Hydrococcus</taxon>
    </lineage>
</organism>
<comment type="caution">
    <text evidence="1">The sequence shown here is derived from an EMBL/GenBank/DDBJ whole genome shotgun (WGS) entry which is preliminary data.</text>
</comment>
<dbReference type="RefSeq" id="WP_073601208.1">
    <property type="nucleotide sequence ID" value="NZ_MRCB01000033.1"/>
</dbReference>
<dbReference type="STRING" id="1921803.NIES593_19685"/>
<accession>A0A1U7H9G6</accession>
<sequence>MGAASRYWRLVKLDATGRRKVEEIASAKAFFQQQFPELATQVDVADSVIQRQLLALRRDASKAPLEEDINFLNAERCLRCFISGQIEQVCIQLEVQFGSEHGFTRHDLFPFVLDDILDDLRASRSPRAYKSMAIEILQTFDPERASLSTWTTRLVKHHRELNVFLLERGVYLVSDWAILNDTTPKQLQRILAGFHNLTPAQIQLACLLLESYHAIYRRDRLKQRSSGVKGKCLPPSREQLQQIAHLLSQTANLTLLPENTMSRLQDLAERLRQYRIYARGGFAAQESLDRPKTRLIAERLQASAPTNDSEEENEQAEFLTFYRQQFISCLERAIEQVTQARFSRLQLEDPQKARQFLSALELFHCQGQSMREIALVVGLQAQYQVSRLLKLKEFRADIRQQMLKDLRDRTLETAMTYTHPDRLQKVEAALDEQIAATIEEAETEASIAKNRSSSSLFAQRLCRHLEARRNSP</sequence>
<protein>
    <submittedName>
        <fullName evidence="1">Uncharacterized protein</fullName>
    </submittedName>
</protein>